<proteinExistence type="predicted"/>
<sequence length="349" mass="41711">MIKLYTNTNLLTEENRSFVFPLLFDLCFLKSDFLIKYYKIVTDINECDVVVLPLEYTYSLKNYKLEKQTLFDKAKEFNKRVWVYSGGDFGYSLKDEKVFNFRLSGFKSKLNTNTIIIPSFINDPYESNLKKDFKVLKKEVFPKIGFVGHAKGNIVKYLKEFSVFIKINVKRVFRKELKDYQPFYPSSVKRAKYLRLLKMSKEIETNFILRDKYRAGAKTQKEKQITTEEFYQNIYNNPYTFCIRGAGNFSVRFYETLAVGRIPVLLDTDCRLPLHNKIKWSNHCLIIDENRRENIREEVLNFHKNINEDSFIKLQESNRLLWKQILKRDSFFKEIHDVFINKFKLNESL</sequence>
<reference evidence="1 2" key="1">
    <citation type="submission" date="2022-09" db="EMBL/GenBank/DDBJ databases">
        <title>Genome sequencing of Flavivirga sp. MEBiC05379.</title>
        <authorList>
            <person name="Oh H.-M."/>
            <person name="Kwon K.K."/>
            <person name="Park M.J."/>
            <person name="Yang S.-H."/>
        </authorList>
    </citation>
    <scope>NUCLEOTIDE SEQUENCE [LARGE SCALE GENOMIC DNA]</scope>
    <source>
        <strain evidence="1 2">MEBiC05379</strain>
    </source>
</reference>
<comment type="caution">
    <text evidence="1">The sequence shown here is derived from an EMBL/GenBank/DDBJ whole genome shotgun (WGS) entry which is preliminary data.</text>
</comment>
<dbReference type="RefSeq" id="WP_303308966.1">
    <property type="nucleotide sequence ID" value="NZ_JAODOP010000001.1"/>
</dbReference>
<protein>
    <submittedName>
        <fullName evidence="1">Glycosyltransferase family 47 protein</fullName>
    </submittedName>
</protein>
<evidence type="ECO:0000313" key="1">
    <source>
        <dbReference type="EMBL" id="MEF3831970.1"/>
    </source>
</evidence>
<gene>
    <name evidence="1" type="ORF">N1F79_02405</name>
</gene>
<dbReference type="EMBL" id="JAODOP010000001">
    <property type="protein sequence ID" value="MEF3831970.1"/>
    <property type="molecule type" value="Genomic_DNA"/>
</dbReference>
<organism evidence="1 2">
    <name type="scientific">Flavivirga spongiicola</name>
    <dbReference type="NCBI Taxonomy" id="421621"/>
    <lineage>
        <taxon>Bacteria</taxon>
        <taxon>Pseudomonadati</taxon>
        <taxon>Bacteroidota</taxon>
        <taxon>Flavobacteriia</taxon>
        <taxon>Flavobacteriales</taxon>
        <taxon>Flavobacteriaceae</taxon>
        <taxon>Flavivirga</taxon>
    </lineage>
</organism>
<name>A0ABU7XMM2_9FLAO</name>
<accession>A0ABU7XMM2</accession>
<keyword evidence="2" id="KW-1185">Reference proteome</keyword>
<dbReference type="Proteomes" id="UP001337305">
    <property type="component" value="Unassembled WGS sequence"/>
</dbReference>
<evidence type="ECO:0000313" key="2">
    <source>
        <dbReference type="Proteomes" id="UP001337305"/>
    </source>
</evidence>